<reference evidence="1 2" key="1">
    <citation type="journal article" date="2014" name="Appl. Environ. Microbiol.">
        <title>Insights into the Microbial Degradation of Rubber and Gutta-Percha by Analysis of the Complete Genome of Nocardia nova SH22a.</title>
        <authorList>
            <person name="Luo Q."/>
            <person name="Hiessl S."/>
            <person name="Poehlein A."/>
            <person name="Daniel R."/>
            <person name="Steinbuchel A."/>
        </authorList>
    </citation>
    <scope>NUCLEOTIDE SEQUENCE [LARGE SCALE GENOMIC DNA]</scope>
    <source>
        <strain evidence="1">SH22a</strain>
    </source>
</reference>
<gene>
    <name evidence="1" type="ORF">NONO_c62900</name>
</gene>
<sequence>MLFLGNLFQETEGLTDEERDARIDRFVTAILSSVAPESSWDEAQAALRPILRPVTYGLGAGDMLEPLVRQAFPFINEMVAIDREDTRAIVTGADAEKWGVSAEDVFARARENLAATMAPAELEPRSLIRFVDDGSGYFASYPLIPEWFAALVSSETRPVVFIPDVDTLLLVPDDPEILDSIFEMVEEQYRDAPRPLSPQGYTIDDHGSVVPFDRAGPHPASPAARRAAAGLAVSEYTVQSGWISNQFDTYLELDEYGLDPAYPGTPLFVDGDDGPCTVTTWGEGVEFLLPRADYIAFCLMDEQEQISTLCTVPFETAVELTGITAVPGMTPERFEARHWPEPETLAALARADVVLT</sequence>
<dbReference type="STRING" id="1415166.NONO_c62900"/>
<name>W5TNW3_9NOCA</name>
<proteinExistence type="predicted"/>
<dbReference type="eggNOG" id="COG4848">
    <property type="taxonomic scope" value="Bacteria"/>
</dbReference>
<protein>
    <submittedName>
        <fullName evidence="1">Uncharacterized protein</fullName>
    </submittedName>
</protein>
<dbReference type="AlphaFoldDB" id="W5TNW3"/>
<dbReference type="EMBL" id="CP006850">
    <property type="protein sequence ID" value="AHH21060.1"/>
    <property type="molecule type" value="Genomic_DNA"/>
</dbReference>
<keyword evidence="2" id="KW-1185">Reference proteome</keyword>
<dbReference type="KEGG" id="nno:NONO_c62900"/>
<evidence type="ECO:0000313" key="2">
    <source>
        <dbReference type="Proteomes" id="UP000019150"/>
    </source>
</evidence>
<dbReference type="Proteomes" id="UP000019150">
    <property type="component" value="Chromosome"/>
</dbReference>
<organism evidence="1 2">
    <name type="scientific">Nocardia nova SH22a</name>
    <dbReference type="NCBI Taxonomy" id="1415166"/>
    <lineage>
        <taxon>Bacteria</taxon>
        <taxon>Bacillati</taxon>
        <taxon>Actinomycetota</taxon>
        <taxon>Actinomycetes</taxon>
        <taxon>Mycobacteriales</taxon>
        <taxon>Nocardiaceae</taxon>
        <taxon>Nocardia</taxon>
    </lineage>
</organism>
<dbReference type="HOGENOM" id="CLU_048417_0_0_11"/>
<dbReference type="PATRIC" id="fig|1415166.3.peg.6462"/>
<accession>W5TNW3</accession>
<evidence type="ECO:0000313" key="1">
    <source>
        <dbReference type="EMBL" id="AHH21060.1"/>
    </source>
</evidence>